<evidence type="ECO:0000256" key="4">
    <source>
        <dbReference type="ARBA" id="ARBA00022840"/>
    </source>
</evidence>
<dbReference type="GO" id="GO:0042148">
    <property type="term" value="P:DNA strand invasion"/>
    <property type="evidence" value="ECO:0007669"/>
    <property type="project" value="TreeGrafter"/>
</dbReference>
<comment type="subunit">
    <text evidence="10">Double stacked ring-shaped homooctamer. Interacts with BRCA2. Interacts with the MND1-PSMC3IP heterodimer. Interacts with RAD51AP1; the interaction is direct and stimulates DMC1-mediated homologous recombination.</text>
</comment>
<evidence type="ECO:0000256" key="7">
    <source>
        <dbReference type="ARBA" id="ARBA00023254"/>
    </source>
</evidence>
<keyword evidence="3 12" id="KW-0547">Nucleotide-binding</keyword>
<dbReference type="GO" id="GO:0007131">
    <property type="term" value="P:reciprocal meiotic recombination"/>
    <property type="evidence" value="ECO:0007669"/>
    <property type="project" value="InterPro"/>
</dbReference>
<proteinExistence type="inferred from homology"/>
<dbReference type="GO" id="GO:0006312">
    <property type="term" value="P:mitotic recombination"/>
    <property type="evidence" value="ECO:0007669"/>
    <property type="project" value="TreeGrafter"/>
</dbReference>
<dbReference type="InterPro" id="IPR013632">
    <property type="entry name" value="Rad51_C"/>
</dbReference>
<dbReference type="GO" id="GO:0007292">
    <property type="term" value="P:female gamete generation"/>
    <property type="evidence" value="ECO:0007669"/>
    <property type="project" value="UniProtKB-ARBA"/>
</dbReference>
<dbReference type="GO" id="GO:0000794">
    <property type="term" value="C:condensed nuclear chromosome"/>
    <property type="evidence" value="ECO:0007669"/>
    <property type="project" value="TreeGrafter"/>
</dbReference>
<keyword evidence="4 12" id="KW-0067">ATP-binding</keyword>
<evidence type="ECO:0000256" key="12">
    <source>
        <dbReference type="RuleBase" id="RU003422"/>
    </source>
</evidence>
<evidence type="ECO:0000313" key="15">
    <source>
        <dbReference type="Proteomes" id="UP000504623"/>
    </source>
</evidence>
<gene>
    <name evidence="16" type="primary">DMC1</name>
</gene>
<comment type="function">
    <text evidence="9">Participates in meiotic recombination, specifically in homologous strand assimilation, which is required for the resolution of meiotic double-strand breaks.</text>
</comment>
<dbReference type="InterPro" id="IPR027417">
    <property type="entry name" value="P-loop_NTPase"/>
</dbReference>
<dbReference type="GO" id="GO:0140664">
    <property type="term" value="F:ATP-dependent DNA damage sensor activity"/>
    <property type="evidence" value="ECO:0007669"/>
    <property type="project" value="InterPro"/>
</dbReference>
<dbReference type="RefSeq" id="XP_006865329.1">
    <property type="nucleotide sequence ID" value="XM_006865267.1"/>
</dbReference>
<evidence type="ECO:0000256" key="3">
    <source>
        <dbReference type="ARBA" id="ARBA00022741"/>
    </source>
</evidence>
<dbReference type="GeneID" id="102829202"/>
<dbReference type="GO" id="GO:0070192">
    <property type="term" value="P:chromosome organization involved in meiotic cell cycle"/>
    <property type="evidence" value="ECO:0007669"/>
    <property type="project" value="TreeGrafter"/>
</dbReference>
<dbReference type="InterPro" id="IPR010995">
    <property type="entry name" value="DNA_repair_Rad51/TF_NusA_a-hlx"/>
</dbReference>
<dbReference type="SMART" id="SM00382">
    <property type="entry name" value="AAA"/>
    <property type="match status" value="1"/>
</dbReference>
<dbReference type="PANTHER" id="PTHR22942:SF30">
    <property type="entry name" value="MEIOTIC RECOMBINATION PROTEIN DMC1_LIM15 HOMOLOG"/>
    <property type="match status" value="1"/>
</dbReference>
<dbReference type="Proteomes" id="UP000504623">
    <property type="component" value="Unplaced"/>
</dbReference>
<dbReference type="Pfam" id="PF08423">
    <property type="entry name" value="Rad51"/>
    <property type="match status" value="1"/>
</dbReference>
<dbReference type="SUPFAM" id="SSF52540">
    <property type="entry name" value="P-loop containing nucleoside triphosphate hydrolases"/>
    <property type="match status" value="1"/>
</dbReference>
<evidence type="ECO:0000256" key="10">
    <source>
        <dbReference type="ARBA" id="ARBA00064395"/>
    </source>
</evidence>
<evidence type="ECO:0000256" key="6">
    <source>
        <dbReference type="ARBA" id="ARBA00023242"/>
    </source>
</evidence>
<comment type="subcellular location">
    <subcellularLocation>
        <location evidence="1">Nucleus</location>
    </subcellularLocation>
</comment>
<dbReference type="PANTHER" id="PTHR22942">
    <property type="entry name" value="RECA/RAD51/RADA DNA STRAND-PAIRING FAMILY MEMBER"/>
    <property type="match status" value="1"/>
</dbReference>
<dbReference type="SUPFAM" id="SSF47794">
    <property type="entry name" value="Rad51 N-terminal domain-like"/>
    <property type="match status" value="1"/>
</dbReference>
<feature type="domain" description="RecA family profile 1" evidence="13">
    <location>
        <begin position="97"/>
        <end position="270"/>
    </location>
</feature>
<dbReference type="OrthoDB" id="10251254at2759"/>
<keyword evidence="5" id="KW-0238">DNA-binding</keyword>
<evidence type="ECO:0000256" key="5">
    <source>
        <dbReference type="ARBA" id="ARBA00023125"/>
    </source>
</evidence>
<reference evidence="16" key="1">
    <citation type="submission" date="2025-08" db="UniProtKB">
        <authorList>
            <consortium name="RefSeq"/>
        </authorList>
    </citation>
    <scope>IDENTIFICATION</scope>
    <source>
        <tissue evidence="16">Spleen</tissue>
    </source>
</reference>
<dbReference type="CTD" id="11144"/>
<comment type="similarity">
    <text evidence="2">Belongs to the RecA family. DMC1 subfamily.</text>
</comment>
<dbReference type="NCBIfam" id="TIGR02238">
    <property type="entry name" value="recomb_DMC1"/>
    <property type="match status" value="1"/>
</dbReference>
<dbReference type="GO" id="GO:0005524">
    <property type="term" value="F:ATP binding"/>
    <property type="evidence" value="ECO:0007669"/>
    <property type="project" value="UniProtKB-KW"/>
</dbReference>
<evidence type="ECO:0000256" key="11">
    <source>
        <dbReference type="ARBA" id="ARBA00071838"/>
    </source>
</evidence>
<dbReference type="GO" id="GO:0007283">
    <property type="term" value="P:spermatogenesis"/>
    <property type="evidence" value="ECO:0007669"/>
    <property type="project" value="UniProtKB-ARBA"/>
</dbReference>
<dbReference type="InterPro" id="IPR003593">
    <property type="entry name" value="AAA+_ATPase"/>
</dbReference>
<dbReference type="InterPro" id="IPR020588">
    <property type="entry name" value="RecA_ATP-bd"/>
</dbReference>
<dbReference type="InterPro" id="IPR011940">
    <property type="entry name" value="Dmc1"/>
</dbReference>
<dbReference type="FunFam" id="3.40.50.300:FF:000239">
    <property type="entry name" value="Meiotic recombination protein DMC1"/>
    <property type="match status" value="1"/>
</dbReference>
<feature type="domain" description="RecA family profile 2" evidence="14">
    <location>
        <begin position="277"/>
        <end position="319"/>
    </location>
</feature>
<keyword evidence="7" id="KW-0469">Meiosis</keyword>
<dbReference type="Gene3D" id="3.40.50.300">
    <property type="entry name" value="P-loop containing nucleotide triphosphate hydrolases"/>
    <property type="match status" value="1"/>
</dbReference>
<evidence type="ECO:0000259" key="13">
    <source>
        <dbReference type="PROSITE" id="PS50162"/>
    </source>
</evidence>
<evidence type="ECO:0000256" key="9">
    <source>
        <dbReference type="ARBA" id="ARBA00056818"/>
    </source>
</evidence>
<dbReference type="GO" id="GO:0000150">
    <property type="term" value="F:DNA strand exchange activity"/>
    <property type="evidence" value="ECO:0007669"/>
    <property type="project" value="InterPro"/>
</dbReference>
<organism evidence="15 16">
    <name type="scientific">Chrysochloris asiatica</name>
    <name type="common">Cape golden mole</name>
    <dbReference type="NCBI Taxonomy" id="185453"/>
    <lineage>
        <taxon>Eukaryota</taxon>
        <taxon>Metazoa</taxon>
        <taxon>Chordata</taxon>
        <taxon>Craniata</taxon>
        <taxon>Vertebrata</taxon>
        <taxon>Euteleostomi</taxon>
        <taxon>Mammalia</taxon>
        <taxon>Eutheria</taxon>
        <taxon>Afrotheria</taxon>
        <taxon>Chrysochloridae</taxon>
        <taxon>Chrysochlorinae</taxon>
        <taxon>Chrysochloris</taxon>
    </lineage>
</organism>
<protein>
    <recommendedName>
        <fullName evidence="11">Meiotic recombination protein DMC1/LIM15 homolog</fullName>
    </recommendedName>
</protein>
<dbReference type="AlphaFoldDB" id="A0A9B0TPM5"/>
<sequence>MKEDQVVLEEPGFQDDEESLFQDIDLLQKHGINAADIKKLKSVGICTVKGIQMTTRRALCNVKGLSEAKVDKIKEAANKLIEPGFLTAFEYSEKRKMVFHITTGSQEFDKLLGGGIESMAITEAFGEFRTGKTQLSHTLCVTAQLPGADGYQGGKIIFIDTENTFRPDRLRDIADRFNVDHDAVLDNVLYARAYTSEHQMELLDYVAAKFHEEAGIFKLLIIDSIMALFRVDFSGRGELAERQQKLAQMLSRLQKISEEYNVAVFVTNQMTADPGATMTFQADPKKPIGGHILAHASTTRISLRKGRGELRIAKIYDRVRSFAIVGRLTQQRMLRRSGGFPSSPPPPHVLVQVAGELYACYRGGDGGVCDGRQRVGARERRACRRPYSGGAAAIGRH</sequence>
<dbReference type="InterPro" id="IPR020587">
    <property type="entry name" value="RecA_monomer-monomer_interface"/>
</dbReference>
<keyword evidence="6" id="KW-0539">Nucleus</keyword>
<dbReference type="CDD" id="cd19514">
    <property type="entry name" value="DMC1"/>
    <property type="match status" value="1"/>
</dbReference>
<dbReference type="PROSITE" id="PS50163">
    <property type="entry name" value="RECA_3"/>
    <property type="match status" value="1"/>
</dbReference>
<keyword evidence="8" id="KW-0131">Cell cycle</keyword>
<evidence type="ECO:0000256" key="1">
    <source>
        <dbReference type="ARBA" id="ARBA00004123"/>
    </source>
</evidence>
<dbReference type="FunFam" id="1.10.150.20:FF:000032">
    <property type="entry name" value="meiotic recombination protein DMC1/LIM15 homolog"/>
    <property type="match status" value="1"/>
</dbReference>
<dbReference type="Gene3D" id="1.10.150.20">
    <property type="entry name" value="5' to 3' exonuclease, C-terminal subdomain"/>
    <property type="match status" value="1"/>
</dbReference>
<dbReference type="Pfam" id="PF14520">
    <property type="entry name" value="HHH_5"/>
    <property type="match status" value="1"/>
</dbReference>
<dbReference type="GO" id="GO:0000730">
    <property type="term" value="P:DNA recombinase assembly"/>
    <property type="evidence" value="ECO:0007669"/>
    <property type="project" value="TreeGrafter"/>
</dbReference>
<dbReference type="GO" id="GO:0003697">
    <property type="term" value="F:single-stranded DNA binding"/>
    <property type="evidence" value="ECO:0007669"/>
    <property type="project" value="TreeGrafter"/>
</dbReference>
<evidence type="ECO:0000256" key="2">
    <source>
        <dbReference type="ARBA" id="ARBA00008897"/>
    </source>
</evidence>
<evidence type="ECO:0000259" key="14">
    <source>
        <dbReference type="PROSITE" id="PS50163"/>
    </source>
</evidence>
<keyword evidence="15" id="KW-1185">Reference proteome</keyword>
<accession>A0A9B0TPM5</accession>
<dbReference type="NCBIfam" id="NF003301">
    <property type="entry name" value="PRK04301.1"/>
    <property type="match status" value="1"/>
</dbReference>
<name>A0A9B0TPM5_CHRAS</name>
<evidence type="ECO:0000313" key="16">
    <source>
        <dbReference type="RefSeq" id="XP_006865329.1"/>
    </source>
</evidence>
<dbReference type="PROSITE" id="PS50162">
    <property type="entry name" value="RECA_2"/>
    <property type="match status" value="1"/>
</dbReference>
<dbReference type="GO" id="GO:0003690">
    <property type="term" value="F:double-stranded DNA binding"/>
    <property type="evidence" value="ECO:0007669"/>
    <property type="project" value="TreeGrafter"/>
</dbReference>
<evidence type="ECO:0000256" key="8">
    <source>
        <dbReference type="ARBA" id="ARBA00023306"/>
    </source>
</evidence>